<keyword evidence="2" id="KW-1185">Reference proteome</keyword>
<sequence length="127" mass="13937">MSLLTVRDIPVTRFHCDFRLTITVLSSEFAFEHNLQHTASIPLTIKSILSQMILGSDVQTACAKATEPGLPDTLQRLSGELVHTQPVALPPSYSFGPSATVIRVERQSDTGFQKLKHVFVGMRKSGS</sequence>
<proteinExistence type="predicted"/>
<dbReference type="AlphaFoldDB" id="A0A4S8M4G1"/>
<evidence type="ECO:0000313" key="2">
    <source>
        <dbReference type="Proteomes" id="UP000297245"/>
    </source>
</evidence>
<protein>
    <submittedName>
        <fullName evidence="1">Uncharacterized protein</fullName>
    </submittedName>
</protein>
<accession>A0A4S8M4G1</accession>
<dbReference type="EMBL" id="ML179163">
    <property type="protein sequence ID" value="THU97067.1"/>
    <property type="molecule type" value="Genomic_DNA"/>
</dbReference>
<organism evidence="1 2">
    <name type="scientific">Dendrothele bispora (strain CBS 962.96)</name>
    <dbReference type="NCBI Taxonomy" id="1314807"/>
    <lineage>
        <taxon>Eukaryota</taxon>
        <taxon>Fungi</taxon>
        <taxon>Dikarya</taxon>
        <taxon>Basidiomycota</taxon>
        <taxon>Agaricomycotina</taxon>
        <taxon>Agaricomycetes</taxon>
        <taxon>Agaricomycetidae</taxon>
        <taxon>Agaricales</taxon>
        <taxon>Agaricales incertae sedis</taxon>
        <taxon>Dendrothele</taxon>
    </lineage>
</organism>
<reference evidence="1 2" key="1">
    <citation type="journal article" date="2019" name="Nat. Ecol. Evol.">
        <title>Megaphylogeny resolves global patterns of mushroom evolution.</title>
        <authorList>
            <person name="Varga T."/>
            <person name="Krizsan K."/>
            <person name="Foldi C."/>
            <person name="Dima B."/>
            <person name="Sanchez-Garcia M."/>
            <person name="Sanchez-Ramirez S."/>
            <person name="Szollosi G.J."/>
            <person name="Szarkandi J.G."/>
            <person name="Papp V."/>
            <person name="Albert L."/>
            <person name="Andreopoulos W."/>
            <person name="Angelini C."/>
            <person name="Antonin V."/>
            <person name="Barry K.W."/>
            <person name="Bougher N.L."/>
            <person name="Buchanan P."/>
            <person name="Buyck B."/>
            <person name="Bense V."/>
            <person name="Catcheside P."/>
            <person name="Chovatia M."/>
            <person name="Cooper J."/>
            <person name="Damon W."/>
            <person name="Desjardin D."/>
            <person name="Finy P."/>
            <person name="Geml J."/>
            <person name="Haridas S."/>
            <person name="Hughes K."/>
            <person name="Justo A."/>
            <person name="Karasinski D."/>
            <person name="Kautmanova I."/>
            <person name="Kiss B."/>
            <person name="Kocsube S."/>
            <person name="Kotiranta H."/>
            <person name="LaButti K.M."/>
            <person name="Lechner B.E."/>
            <person name="Liimatainen K."/>
            <person name="Lipzen A."/>
            <person name="Lukacs Z."/>
            <person name="Mihaltcheva S."/>
            <person name="Morgado L.N."/>
            <person name="Niskanen T."/>
            <person name="Noordeloos M.E."/>
            <person name="Ohm R.A."/>
            <person name="Ortiz-Santana B."/>
            <person name="Ovrebo C."/>
            <person name="Racz N."/>
            <person name="Riley R."/>
            <person name="Savchenko A."/>
            <person name="Shiryaev A."/>
            <person name="Soop K."/>
            <person name="Spirin V."/>
            <person name="Szebenyi C."/>
            <person name="Tomsovsky M."/>
            <person name="Tulloss R.E."/>
            <person name="Uehling J."/>
            <person name="Grigoriev I.V."/>
            <person name="Vagvolgyi C."/>
            <person name="Papp T."/>
            <person name="Martin F.M."/>
            <person name="Miettinen O."/>
            <person name="Hibbett D.S."/>
            <person name="Nagy L.G."/>
        </authorList>
    </citation>
    <scope>NUCLEOTIDE SEQUENCE [LARGE SCALE GENOMIC DNA]</scope>
    <source>
        <strain evidence="1 2">CBS 962.96</strain>
    </source>
</reference>
<name>A0A4S8M4G1_DENBC</name>
<evidence type="ECO:0000313" key="1">
    <source>
        <dbReference type="EMBL" id="THU97067.1"/>
    </source>
</evidence>
<gene>
    <name evidence="1" type="ORF">K435DRAFT_857970</name>
</gene>
<dbReference type="Proteomes" id="UP000297245">
    <property type="component" value="Unassembled WGS sequence"/>
</dbReference>